<keyword evidence="2" id="KW-1185">Reference proteome</keyword>
<dbReference type="AlphaFoldDB" id="A0A8J8T7M3"/>
<sequence>MNNCRQITFAQFMLTKYIQRWAIICVKMRRVTRTSLSSTCSLVLAAQIAEPRTSLSRYSSHPNCRYQRPMK</sequence>
<comment type="caution">
    <text evidence="1">The sequence shown here is derived from an EMBL/GenBank/DDBJ whole genome shotgun (WGS) entry which is preliminary data.</text>
</comment>
<reference evidence="1" key="1">
    <citation type="submission" date="2019-06" db="EMBL/GenBank/DDBJ databases">
        <authorList>
            <person name="Zheng W."/>
        </authorList>
    </citation>
    <scope>NUCLEOTIDE SEQUENCE</scope>
    <source>
        <strain evidence="1">QDHG01</strain>
    </source>
</reference>
<evidence type="ECO:0000313" key="1">
    <source>
        <dbReference type="EMBL" id="TNV84680.1"/>
    </source>
</evidence>
<protein>
    <submittedName>
        <fullName evidence="1">Uncharacterized protein</fullName>
    </submittedName>
</protein>
<accession>A0A8J8T7M3</accession>
<dbReference type="EMBL" id="RRYP01002526">
    <property type="protein sequence ID" value="TNV84680.1"/>
    <property type="molecule type" value="Genomic_DNA"/>
</dbReference>
<gene>
    <name evidence="1" type="ORF">FGO68_gene16536</name>
</gene>
<dbReference type="Proteomes" id="UP000785679">
    <property type="component" value="Unassembled WGS sequence"/>
</dbReference>
<organism evidence="1 2">
    <name type="scientific">Halteria grandinella</name>
    <dbReference type="NCBI Taxonomy" id="5974"/>
    <lineage>
        <taxon>Eukaryota</taxon>
        <taxon>Sar</taxon>
        <taxon>Alveolata</taxon>
        <taxon>Ciliophora</taxon>
        <taxon>Intramacronucleata</taxon>
        <taxon>Spirotrichea</taxon>
        <taxon>Stichotrichia</taxon>
        <taxon>Sporadotrichida</taxon>
        <taxon>Halteriidae</taxon>
        <taxon>Halteria</taxon>
    </lineage>
</organism>
<proteinExistence type="predicted"/>
<evidence type="ECO:0000313" key="2">
    <source>
        <dbReference type="Proteomes" id="UP000785679"/>
    </source>
</evidence>
<name>A0A8J8T7M3_HALGN</name>